<evidence type="ECO:0000259" key="3">
    <source>
        <dbReference type="Pfam" id="PF03446"/>
    </source>
</evidence>
<dbReference type="GO" id="GO:0016491">
    <property type="term" value="F:oxidoreductase activity"/>
    <property type="evidence" value="ECO:0007669"/>
    <property type="project" value="UniProtKB-KW"/>
</dbReference>
<dbReference type="InterPro" id="IPR015815">
    <property type="entry name" value="HIBADH-related"/>
</dbReference>
<evidence type="ECO:0000256" key="2">
    <source>
        <dbReference type="ARBA" id="ARBA00023027"/>
    </source>
</evidence>
<keyword evidence="1 5" id="KW-0560">Oxidoreductase</keyword>
<dbReference type="PANTHER" id="PTHR43060:SF15">
    <property type="entry name" value="3-HYDROXYISOBUTYRATE DEHYDROGENASE-LIKE 1, MITOCHONDRIAL-RELATED"/>
    <property type="match status" value="1"/>
</dbReference>
<feature type="domain" description="6-phosphogluconate dehydrogenase NADP-binding" evidence="3">
    <location>
        <begin position="11"/>
        <end position="167"/>
    </location>
</feature>
<dbReference type="InterPro" id="IPR013328">
    <property type="entry name" value="6PGD_dom2"/>
</dbReference>
<accession>A0ABV6CZG6</accession>
<dbReference type="EMBL" id="JBHLWK010000019">
    <property type="protein sequence ID" value="MFC0205778.1"/>
    <property type="molecule type" value="Genomic_DNA"/>
</dbReference>
<dbReference type="InterPro" id="IPR029154">
    <property type="entry name" value="HIBADH-like_NADP-bd"/>
</dbReference>
<gene>
    <name evidence="5" type="ORF">ACFFJC_16045</name>
</gene>
<dbReference type="Gene3D" id="3.40.50.720">
    <property type="entry name" value="NAD(P)-binding Rossmann-like Domain"/>
    <property type="match status" value="1"/>
</dbReference>
<dbReference type="Proteomes" id="UP001589798">
    <property type="component" value="Unassembled WGS sequence"/>
</dbReference>
<name>A0ABV6CZG6_9SPHN</name>
<feature type="domain" description="3-hydroxyisobutyrate dehydrogenase-like NAD-binding" evidence="4">
    <location>
        <begin position="170"/>
        <end position="291"/>
    </location>
</feature>
<dbReference type="SUPFAM" id="SSF51735">
    <property type="entry name" value="NAD(P)-binding Rossmann-fold domains"/>
    <property type="match status" value="1"/>
</dbReference>
<dbReference type="SUPFAM" id="SSF48179">
    <property type="entry name" value="6-phosphogluconate dehydrogenase C-terminal domain-like"/>
    <property type="match status" value="1"/>
</dbReference>
<dbReference type="InterPro" id="IPR008927">
    <property type="entry name" value="6-PGluconate_DH-like_C_sf"/>
</dbReference>
<proteinExistence type="predicted"/>
<keyword evidence="2" id="KW-0520">NAD</keyword>
<dbReference type="InterPro" id="IPR006115">
    <property type="entry name" value="6PGDH_NADP-bd"/>
</dbReference>
<evidence type="ECO:0000313" key="5">
    <source>
        <dbReference type="EMBL" id="MFC0205778.1"/>
    </source>
</evidence>
<organism evidence="5 6">
    <name type="scientific">Novosphingobium soli</name>
    <dbReference type="NCBI Taxonomy" id="574956"/>
    <lineage>
        <taxon>Bacteria</taxon>
        <taxon>Pseudomonadati</taxon>
        <taxon>Pseudomonadota</taxon>
        <taxon>Alphaproteobacteria</taxon>
        <taxon>Sphingomonadales</taxon>
        <taxon>Sphingomonadaceae</taxon>
        <taxon>Novosphingobium</taxon>
    </lineage>
</organism>
<evidence type="ECO:0000259" key="4">
    <source>
        <dbReference type="Pfam" id="PF14833"/>
    </source>
</evidence>
<keyword evidence="6" id="KW-1185">Reference proteome</keyword>
<dbReference type="Pfam" id="PF03446">
    <property type="entry name" value="NAD_binding_2"/>
    <property type="match status" value="1"/>
</dbReference>
<dbReference type="InterPro" id="IPR036291">
    <property type="entry name" value="NAD(P)-bd_dom_sf"/>
</dbReference>
<comment type="caution">
    <text evidence="5">The sequence shown here is derived from an EMBL/GenBank/DDBJ whole genome shotgun (WGS) entry which is preliminary data.</text>
</comment>
<sequence length="295" mass="30333">MADETAAAPALGFIGLGVMGSGMCANAVKKHAAPLHAFDMSADALAVQVANGAVVAQSVADVARAARVIFLSLPGGKQVKAVCEEIAAHAEPGTIVVDLSTTSVAEAREVAAMLADKGMAFADAPVARTRQAAIDGTLSIMVGASADLFAQVAPLLGYMGSDVTLCGEVGCGQVVKLINNTLLFEQVAAIAELMVVAERAGVTGDKLIEAVGLGSGNSFALQNHARKAMAPRDFPAKAFPAPYALKDLGYTLELAEQMGVEPRMGRLAATYYQAAVDAGIGEKYFPAIIELVDRK</sequence>
<protein>
    <submittedName>
        <fullName evidence="5">NAD(P)-dependent oxidoreductase</fullName>
        <ecNumber evidence="5">1.1.-.-</ecNumber>
    </submittedName>
</protein>
<dbReference type="Pfam" id="PF14833">
    <property type="entry name" value="NAD_binding_11"/>
    <property type="match status" value="1"/>
</dbReference>
<dbReference type="PANTHER" id="PTHR43060">
    <property type="entry name" value="3-HYDROXYISOBUTYRATE DEHYDROGENASE-LIKE 1, MITOCHONDRIAL-RELATED"/>
    <property type="match status" value="1"/>
</dbReference>
<reference evidence="5 6" key="1">
    <citation type="submission" date="2024-09" db="EMBL/GenBank/DDBJ databases">
        <authorList>
            <person name="Sun Q."/>
            <person name="Mori K."/>
        </authorList>
    </citation>
    <scope>NUCLEOTIDE SEQUENCE [LARGE SCALE GENOMIC DNA]</scope>
    <source>
        <strain evidence="5 6">CCM 7706</strain>
    </source>
</reference>
<evidence type="ECO:0000313" key="6">
    <source>
        <dbReference type="Proteomes" id="UP001589798"/>
    </source>
</evidence>
<dbReference type="PIRSF" id="PIRSF000103">
    <property type="entry name" value="HIBADH"/>
    <property type="match status" value="1"/>
</dbReference>
<dbReference type="Gene3D" id="1.10.1040.10">
    <property type="entry name" value="N-(1-d-carboxylethyl)-l-norvaline Dehydrogenase, domain 2"/>
    <property type="match status" value="1"/>
</dbReference>
<evidence type="ECO:0000256" key="1">
    <source>
        <dbReference type="ARBA" id="ARBA00023002"/>
    </source>
</evidence>
<dbReference type="EC" id="1.1.-.-" evidence="5"/>
<dbReference type="RefSeq" id="WP_379488504.1">
    <property type="nucleotide sequence ID" value="NZ_JBHLWK010000019.1"/>
</dbReference>